<dbReference type="Gene3D" id="3.20.20.80">
    <property type="entry name" value="Glycosidases"/>
    <property type="match status" value="1"/>
</dbReference>
<dbReference type="eggNOG" id="COG4724">
    <property type="taxonomic scope" value="Bacteria"/>
</dbReference>
<dbReference type="InterPro" id="IPR032979">
    <property type="entry name" value="ENGase"/>
</dbReference>
<evidence type="ECO:0000259" key="2">
    <source>
        <dbReference type="Pfam" id="PF03644"/>
    </source>
</evidence>
<dbReference type="Pfam" id="PF03644">
    <property type="entry name" value="Glyco_hydro_85"/>
    <property type="match status" value="1"/>
</dbReference>
<dbReference type="PROSITE" id="PS51318">
    <property type="entry name" value="TAT"/>
    <property type="match status" value="1"/>
</dbReference>
<keyword evidence="1" id="KW-0732">Signal</keyword>
<accession>V4Q4C1</accession>
<dbReference type="InterPro" id="IPR006311">
    <property type="entry name" value="TAT_signal"/>
</dbReference>
<dbReference type="STRING" id="1121022.GCA_000376105_02894"/>
<evidence type="ECO:0000313" key="3">
    <source>
        <dbReference type="EMBL" id="ESQ92660.1"/>
    </source>
</evidence>
<dbReference type="PANTHER" id="PTHR13246:SF1">
    <property type="entry name" value="CYTOSOLIC ENDO-BETA-N-ACETYLGLUCOSAMINIDASE"/>
    <property type="match status" value="1"/>
</dbReference>
<comment type="caution">
    <text evidence="3">The sequence shown here is derived from an EMBL/GenBank/DDBJ whole genome shotgun (WGS) entry which is preliminary data.</text>
</comment>
<feature type="signal peptide" evidence="1">
    <location>
        <begin position="1"/>
        <end position="31"/>
    </location>
</feature>
<dbReference type="InterPro" id="IPR013783">
    <property type="entry name" value="Ig-like_fold"/>
</dbReference>
<dbReference type="EMBL" id="AWGB01000011">
    <property type="protein sequence ID" value="ESQ92660.1"/>
    <property type="molecule type" value="Genomic_DNA"/>
</dbReference>
<gene>
    <name evidence="3" type="ORF">ABENE_07520</name>
</gene>
<proteinExistence type="predicted"/>
<dbReference type="GO" id="GO:0005829">
    <property type="term" value="C:cytosol"/>
    <property type="evidence" value="ECO:0007669"/>
    <property type="project" value="UniProtKB-SubCell"/>
</dbReference>
<dbReference type="PANTHER" id="PTHR13246">
    <property type="entry name" value="ENDO BETA N-ACETYLGLUCOSAMINIDASE"/>
    <property type="match status" value="1"/>
</dbReference>
<evidence type="ECO:0000313" key="4">
    <source>
        <dbReference type="Proteomes" id="UP000017837"/>
    </source>
</evidence>
<evidence type="ECO:0000256" key="1">
    <source>
        <dbReference type="SAM" id="SignalP"/>
    </source>
</evidence>
<dbReference type="Gene3D" id="2.60.40.10">
    <property type="entry name" value="Immunoglobulins"/>
    <property type="match status" value="1"/>
</dbReference>
<dbReference type="AlphaFoldDB" id="V4Q4C1"/>
<sequence>MTRLDASRRQFMTLAGATAAMLTLPAAMARATDIVSIAPAYPLTGADPWDAFKAYDPDTNPSAPFFRSHVRRAKRIAPFAATQAHPAQNPDVPGGTLLAAYLTLAGPDEDLNRTRYQTGARSRVHVERSWQYQDIVVAWNTTGYVPNAALIDAAHRNGARILATMFQPDKRMFDGSDLPRAEVAQKLVNLAAYFGFDGYFVNFESYTDDDARAVQDLIGLMQVEAARQGLGDFHIQYYNGYTDAAAVWPGSPHVDGRPREADAPRANSMMLDQGWSNYGLTRGCCSGHPIPDVSTLALPQYDPRNIYYGLQLYPGPGYLGLMAPVVVTPNGGPASGGLQVYSAEDGLRKIGRARLDQLKASTSLSAQDREDLADLTDPKRTRKAWYRLHRQFWSGKSGNPARNNTPTAAEAVIYGPADVRKIYTDYEAPGKPTDQLRLPITYGVANFIAERSMIGALPFVTRFNTGEGDRFFLDGVKVAETPWFNLGIQDVLPTWAWWTKPLDRPLNADTGAEGLLEVDYDFDDAYNGGASLAITGKLGAENAMEVRLYKTKIAVDNKTTLGLVFKGGARGLMKAGLVFEDAPQVTEWINIKAGKALTSSWKQWAQSLAKYAGRTLAVVSLGFASSGKTTAYRVNIGELSLTDVTRVSPAQPQGFKIAQSRVQSGGQSAELQLQWTLDASVPYYDILAVTGKGKTWLGRITGDAYYVSDLPREKGAGQTVLHLVPGDGKPAIVTFNWV</sequence>
<dbReference type="PATRIC" id="fig|1121022.4.peg.1507"/>
<dbReference type="GO" id="GO:0033925">
    <property type="term" value="F:mannosyl-glycoprotein endo-beta-N-acetylglucosaminidase activity"/>
    <property type="evidence" value="ECO:0007669"/>
    <property type="project" value="InterPro"/>
</dbReference>
<feature type="chain" id="PRO_5004725398" description="Cytosolic endo-beta-N-acetylglucosaminidase TIM barrel domain-containing protein" evidence="1">
    <location>
        <begin position="32"/>
        <end position="738"/>
    </location>
</feature>
<dbReference type="Gene3D" id="2.60.120.260">
    <property type="entry name" value="Galactose-binding domain-like"/>
    <property type="match status" value="1"/>
</dbReference>
<name>V4Q4C1_9CAUL</name>
<protein>
    <recommendedName>
        <fullName evidence="2">Cytosolic endo-beta-N-acetylglucosaminidase TIM barrel domain-containing protein</fullName>
    </recommendedName>
</protein>
<dbReference type="RefSeq" id="WP_018082560.1">
    <property type="nucleotide sequence ID" value="NZ_AQWM01000015.1"/>
</dbReference>
<keyword evidence="4" id="KW-1185">Reference proteome</keyword>
<dbReference type="Proteomes" id="UP000017837">
    <property type="component" value="Unassembled WGS sequence"/>
</dbReference>
<dbReference type="OrthoDB" id="1089471at2"/>
<dbReference type="InterPro" id="IPR005201">
    <property type="entry name" value="TIM_ENGase"/>
</dbReference>
<organism evidence="3 4">
    <name type="scientific">Asticcacaulis benevestitus DSM 16100 = ATCC BAA-896</name>
    <dbReference type="NCBI Taxonomy" id="1121022"/>
    <lineage>
        <taxon>Bacteria</taxon>
        <taxon>Pseudomonadati</taxon>
        <taxon>Pseudomonadota</taxon>
        <taxon>Alphaproteobacteria</taxon>
        <taxon>Caulobacterales</taxon>
        <taxon>Caulobacteraceae</taxon>
        <taxon>Asticcacaulis</taxon>
    </lineage>
</organism>
<feature type="domain" description="Cytosolic endo-beta-N-acetylglucosaminidase TIM barrel" evidence="2">
    <location>
        <begin position="116"/>
        <end position="471"/>
    </location>
</feature>
<reference evidence="3 4" key="1">
    <citation type="journal article" date="2014" name="Nature">
        <title>Sequential evolution of bacterial morphology by co-option of a developmental regulator.</title>
        <authorList>
            <person name="Jiang C."/>
            <person name="Brown P.J."/>
            <person name="Ducret A."/>
            <person name="Brun Y.V."/>
        </authorList>
    </citation>
    <scope>NUCLEOTIDE SEQUENCE [LARGE SCALE GENOMIC DNA]</scope>
    <source>
        <strain evidence="3 4">DSM 16100</strain>
    </source>
</reference>